<name>A0ABS5E779_9PROT</name>
<reference evidence="1 2" key="1">
    <citation type="submission" date="2021-04" db="EMBL/GenBank/DDBJ databases">
        <title>The complete genome sequence of Neokomagataea sp. TBRC 2177.</title>
        <authorList>
            <person name="Charoenyingcharoen P."/>
            <person name="Yukphan P."/>
        </authorList>
    </citation>
    <scope>NUCLEOTIDE SEQUENCE [LARGE SCALE GENOMIC DNA]</scope>
    <source>
        <strain evidence="1 2">TBRC 2177</strain>
    </source>
</reference>
<accession>A0ABS5E779</accession>
<evidence type="ECO:0000313" key="2">
    <source>
        <dbReference type="Proteomes" id="UP000677812"/>
    </source>
</evidence>
<sequence length="125" mass="13492">MSKPLYISLADNSWQRAHYAFVLAASALSIGRPVTLFAGGLSVFSLTHKWSNLINIIPDHVLIDRNVASLQELRDACLEMGGVFLACEAGMALAQITPEDLIEGTEASGMIRFLAEIGDNSMIVV</sequence>
<dbReference type="Proteomes" id="UP000677812">
    <property type="component" value="Unassembled WGS sequence"/>
</dbReference>
<dbReference type="RefSeq" id="WP_211681501.1">
    <property type="nucleotide sequence ID" value="NZ_JAGRQH010000003.1"/>
</dbReference>
<dbReference type="SUPFAM" id="SSF75169">
    <property type="entry name" value="DsrEFH-like"/>
    <property type="match status" value="1"/>
</dbReference>
<keyword evidence="2" id="KW-1185">Reference proteome</keyword>
<evidence type="ECO:0000313" key="1">
    <source>
        <dbReference type="EMBL" id="MBR0559760.1"/>
    </source>
</evidence>
<dbReference type="PANTHER" id="PTHR34655:SF3">
    <property type="match status" value="1"/>
</dbReference>
<dbReference type="Gene3D" id="3.40.1260.10">
    <property type="entry name" value="DsrEFH-like"/>
    <property type="match status" value="1"/>
</dbReference>
<proteinExistence type="predicted"/>
<gene>
    <name evidence="1" type="ORF">KB213_06795</name>
</gene>
<dbReference type="InterPro" id="IPR027396">
    <property type="entry name" value="DsrEFH-like"/>
</dbReference>
<organism evidence="1 2">
    <name type="scientific">Neokomagataea anthophila</name>
    <dbReference type="NCBI Taxonomy" id="2826925"/>
    <lineage>
        <taxon>Bacteria</taxon>
        <taxon>Pseudomonadati</taxon>
        <taxon>Pseudomonadota</taxon>
        <taxon>Alphaproteobacteria</taxon>
        <taxon>Acetobacterales</taxon>
        <taxon>Acetobacteraceae</taxon>
        <taxon>Neokomagataea</taxon>
    </lineage>
</organism>
<dbReference type="InterPro" id="IPR032836">
    <property type="entry name" value="DsrE2-like"/>
</dbReference>
<dbReference type="EMBL" id="JAGRQH010000003">
    <property type="protein sequence ID" value="MBR0559760.1"/>
    <property type="molecule type" value="Genomic_DNA"/>
</dbReference>
<dbReference type="Pfam" id="PF13686">
    <property type="entry name" value="DrsE_2"/>
    <property type="match status" value="1"/>
</dbReference>
<dbReference type="PANTHER" id="PTHR34655">
    <property type="entry name" value="CONSERVED WITHIN P. AEROPHILUM"/>
    <property type="match status" value="1"/>
</dbReference>
<protein>
    <submittedName>
        <fullName evidence="1">DsrE/DsrF/DrsH-like family protein</fullName>
    </submittedName>
</protein>
<comment type="caution">
    <text evidence="1">The sequence shown here is derived from an EMBL/GenBank/DDBJ whole genome shotgun (WGS) entry which is preliminary data.</text>
</comment>